<keyword evidence="2" id="KW-0472">Membrane</keyword>
<evidence type="ECO:0000256" key="1">
    <source>
        <dbReference type="SAM" id="MobiDB-lite"/>
    </source>
</evidence>
<feature type="region of interest" description="Disordered" evidence="1">
    <location>
        <begin position="259"/>
        <end position="293"/>
    </location>
</feature>
<proteinExistence type="predicted"/>
<accession>A0A9Q9DPZ4</accession>
<feature type="compositionally biased region" description="Basic and acidic residues" evidence="1">
    <location>
        <begin position="266"/>
        <end position="275"/>
    </location>
</feature>
<dbReference type="AlphaFoldDB" id="A0A9Q9DPZ4"/>
<name>A0A9Q9DPZ4_CURCL</name>
<keyword evidence="2" id="KW-1133">Transmembrane helix</keyword>
<evidence type="ECO:0000313" key="4">
    <source>
        <dbReference type="Proteomes" id="UP001056012"/>
    </source>
</evidence>
<reference evidence="3" key="1">
    <citation type="submission" date="2021-12" db="EMBL/GenBank/DDBJ databases">
        <title>Curvularia clavata genome.</title>
        <authorList>
            <person name="Cao Y."/>
        </authorList>
    </citation>
    <scope>NUCLEOTIDE SEQUENCE</scope>
    <source>
        <strain evidence="3">Yc1106</strain>
    </source>
</reference>
<dbReference type="EMBL" id="CP089274">
    <property type="protein sequence ID" value="USP74154.1"/>
    <property type="molecule type" value="Genomic_DNA"/>
</dbReference>
<evidence type="ECO:0000256" key="2">
    <source>
        <dbReference type="SAM" id="Phobius"/>
    </source>
</evidence>
<evidence type="ECO:0000313" key="3">
    <source>
        <dbReference type="EMBL" id="USP74154.1"/>
    </source>
</evidence>
<protein>
    <recommendedName>
        <fullName evidence="5">Ricin B lectin domain-containing protein</fullName>
    </recommendedName>
</protein>
<keyword evidence="2" id="KW-0812">Transmembrane</keyword>
<feature type="region of interest" description="Disordered" evidence="1">
    <location>
        <begin position="145"/>
        <end position="169"/>
    </location>
</feature>
<sequence>MSGLELSENYIVRNKHASTDYQLVVTDNDGLSMDDYGNSDESLWYLTATSYDGYFRIHTPEGGDEKALDVSNDNGTSSEDVYLAATEETSGQFWRLDQWDDGSYKLSNNFTGPDVYLGMYSDGMGVGLSSDDGEEQYWVFTNANDKTTSTDDSSSSRATATSVRPAGTQIISTTAPASTASLPAAISPASTHSRGKPLSPGAIIGTAIGGLTTLVLCACALIYALRRKRIKSVRAPAEKVSGLSDYVSATSEKELVHSHVAAQGKQGEDGQERRNTPPAEVAGDGTQSRAEVS</sequence>
<dbReference type="CDD" id="cd00161">
    <property type="entry name" value="beta-trefoil_Ricin-like"/>
    <property type="match status" value="1"/>
</dbReference>
<keyword evidence="4" id="KW-1185">Reference proteome</keyword>
<dbReference type="Proteomes" id="UP001056012">
    <property type="component" value="Chromosome 1"/>
</dbReference>
<dbReference type="InterPro" id="IPR035992">
    <property type="entry name" value="Ricin_B-like_lectins"/>
</dbReference>
<dbReference type="VEuPathDB" id="FungiDB:yc1106_01428"/>
<dbReference type="Gene3D" id="2.80.10.50">
    <property type="match status" value="1"/>
</dbReference>
<organism evidence="3 4">
    <name type="scientific">Curvularia clavata</name>
    <dbReference type="NCBI Taxonomy" id="95742"/>
    <lineage>
        <taxon>Eukaryota</taxon>
        <taxon>Fungi</taxon>
        <taxon>Dikarya</taxon>
        <taxon>Ascomycota</taxon>
        <taxon>Pezizomycotina</taxon>
        <taxon>Dothideomycetes</taxon>
        <taxon>Pleosporomycetidae</taxon>
        <taxon>Pleosporales</taxon>
        <taxon>Pleosporineae</taxon>
        <taxon>Pleosporaceae</taxon>
        <taxon>Curvularia</taxon>
    </lineage>
</organism>
<dbReference type="OrthoDB" id="9986966at2759"/>
<gene>
    <name evidence="3" type="ORF">yc1106_01428</name>
</gene>
<dbReference type="SUPFAM" id="SSF50370">
    <property type="entry name" value="Ricin B-like lectins"/>
    <property type="match status" value="1"/>
</dbReference>
<evidence type="ECO:0008006" key="5">
    <source>
        <dbReference type="Google" id="ProtNLM"/>
    </source>
</evidence>
<feature type="transmembrane region" description="Helical" evidence="2">
    <location>
        <begin position="202"/>
        <end position="225"/>
    </location>
</feature>